<gene>
    <name evidence="2" type="ORF">PGLA2088_LOCUS46524</name>
</gene>
<feature type="region of interest" description="Disordered" evidence="1">
    <location>
        <begin position="97"/>
        <end position="124"/>
    </location>
</feature>
<protein>
    <submittedName>
        <fullName evidence="2">Uncharacterized protein</fullName>
    </submittedName>
</protein>
<evidence type="ECO:0000256" key="1">
    <source>
        <dbReference type="SAM" id="MobiDB-lite"/>
    </source>
</evidence>
<reference evidence="2" key="1">
    <citation type="submission" date="2021-02" db="EMBL/GenBank/DDBJ databases">
        <authorList>
            <person name="Dougan E. K."/>
            <person name="Rhodes N."/>
            <person name="Thang M."/>
            <person name="Chan C."/>
        </authorList>
    </citation>
    <scope>NUCLEOTIDE SEQUENCE</scope>
</reference>
<name>A0A813LLV5_POLGL</name>
<dbReference type="EMBL" id="CAJNNW010036220">
    <property type="protein sequence ID" value="CAE8732727.1"/>
    <property type="molecule type" value="Genomic_DNA"/>
</dbReference>
<evidence type="ECO:0000313" key="3">
    <source>
        <dbReference type="Proteomes" id="UP000626109"/>
    </source>
</evidence>
<proteinExistence type="predicted"/>
<feature type="compositionally biased region" description="Basic and acidic residues" evidence="1">
    <location>
        <begin position="103"/>
        <end position="122"/>
    </location>
</feature>
<comment type="caution">
    <text evidence="2">The sequence shown here is derived from an EMBL/GenBank/DDBJ whole genome shotgun (WGS) entry which is preliminary data.</text>
</comment>
<feature type="compositionally biased region" description="Polar residues" evidence="1">
    <location>
        <begin position="56"/>
        <end position="71"/>
    </location>
</feature>
<accession>A0A813LLV5</accession>
<dbReference type="Proteomes" id="UP000626109">
    <property type="component" value="Unassembled WGS sequence"/>
</dbReference>
<evidence type="ECO:0000313" key="2">
    <source>
        <dbReference type="EMBL" id="CAE8732727.1"/>
    </source>
</evidence>
<dbReference type="AlphaFoldDB" id="A0A813LLV5"/>
<feature type="region of interest" description="Disordered" evidence="1">
    <location>
        <begin position="1"/>
        <end position="71"/>
    </location>
</feature>
<sequence>MGASSGTLLGRRRSPAESASGSCHLGRSQHVLDWTPRQHRPQQVRPPLVSQDRDSTQGATEAASSPSQQRVQNRIERLQVQFLKSLAHLQSCQALQEQHRRRREEEALALEDKDQTPAEPKGKPGFMSYLSVARQECKVQDGKHLEDRREEAEDDTIFLEDALCFLEQQSENMFKREEWLSRRQETCQPRFLASALHVPLSCLSVQRLWCSAGPLGSALIPSCGAPSSQPQPFILQKKCAGACTAAQSVPTPMSCAVGARVSFCLVCDQYMPAGLEALMP</sequence>
<organism evidence="2 3">
    <name type="scientific">Polarella glacialis</name>
    <name type="common">Dinoflagellate</name>
    <dbReference type="NCBI Taxonomy" id="89957"/>
    <lineage>
        <taxon>Eukaryota</taxon>
        <taxon>Sar</taxon>
        <taxon>Alveolata</taxon>
        <taxon>Dinophyceae</taxon>
        <taxon>Suessiales</taxon>
        <taxon>Suessiaceae</taxon>
        <taxon>Polarella</taxon>
    </lineage>
</organism>